<keyword evidence="3" id="KW-1185">Reference proteome</keyword>
<accession>M2Q5T7</accession>
<proteinExistence type="predicted"/>
<feature type="region of interest" description="Disordered" evidence="1">
    <location>
        <begin position="236"/>
        <end position="263"/>
    </location>
</feature>
<feature type="region of interest" description="Disordered" evidence="1">
    <location>
        <begin position="122"/>
        <end position="170"/>
    </location>
</feature>
<feature type="region of interest" description="Disordered" evidence="1">
    <location>
        <begin position="289"/>
        <end position="311"/>
    </location>
</feature>
<feature type="region of interest" description="Disordered" evidence="1">
    <location>
        <begin position="355"/>
        <end position="416"/>
    </location>
</feature>
<protein>
    <submittedName>
        <fullName evidence="2">Uncharacterized protein</fullName>
    </submittedName>
</protein>
<name>M2Q5T7_CERS8</name>
<reference evidence="2 3" key="1">
    <citation type="journal article" date="2012" name="Proc. Natl. Acad. Sci. U.S.A.">
        <title>Comparative genomics of Ceriporiopsis subvermispora and Phanerochaete chrysosporium provide insight into selective ligninolysis.</title>
        <authorList>
            <person name="Fernandez-Fueyo E."/>
            <person name="Ruiz-Duenas F.J."/>
            <person name="Ferreira P."/>
            <person name="Floudas D."/>
            <person name="Hibbett D.S."/>
            <person name="Canessa P."/>
            <person name="Larrondo L.F."/>
            <person name="James T.Y."/>
            <person name="Seelenfreund D."/>
            <person name="Lobos S."/>
            <person name="Polanco R."/>
            <person name="Tello M."/>
            <person name="Honda Y."/>
            <person name="Watanabe T."/>
            <person name="Watanabe T."/>
            <person name="Ryu J.S."/>
            <person name="Kubicek C.P."/>
            <person name="Schmoll M."/>
            <person name="Gaskell J."/>
            <person name="Hammel K.E."/>
            <person name="St John F.J."/>
            <person name="Vanden Wymelenberg A."/>
            <person name="Sabat G."/>
            <person name="Splinter BonDurant S."/>
            <person name="Syed K."/>
            <person name="Yadav J.S."/>
            <person name="Doddapaneni H."/>
            <person name="Subramanian V."/>
            <person name="Lavin J.L."/>
            <person name="Oguiza J.A."/>
            <person name="Perez G."/>
            <person name="Pisabarro A.G."/>
            <person name="Ramirez L."/>
            <person name="Santoyo F."/>
            <person name="Master E."/>
            <person name="Coutinho P.M."/>
            <person name="Henrissat B."/>
            <person name="Lombard V."/>
            <person name="Magnuson J.K."/>
            <person name="Kuees U."/>
            <person name="Hori C."/>
            <person name="Igarashi K."/>
            <person name="Samejima M."/>
            <person name="Held B.W."/>
            <person name="Barry K.W."/>
            <person name="LaButti K.M."/>
            <person name="Lapidus A."/>
            <person name="Lindquist E.A."/>
            <person name="Lucas S.M."/>
            <person name="Riley R."/>
            <person name="Salamov A.A."/>
            <person name="Hoffmeister D."/>
            <person name="Schwenk D."/>
            <person name="Hadar Y."/>
            <person name="Yarden O."/>
            <person name="de Vries R.P."/>
            <person name="Wiebenga A."/>
            <person name="Stenlid J."/>
            <person name="Eastwood D."/>
            <person name="Grigoriev I.V."/>
            <person name="Berka R.M."/>
            <person name="Blanchette R.A."/>
            <person name="Kersten P."/>
            <person name="Martinez A.T."/>
            <person name="Vicuna R."/>
            <person name="Cullen D."/>
        </authorList>
    </citation>
    <scope>NUCLEOTIDE SEQUENCE [LARGE SCALE GENOMIC DNA]</scope>
    <source>
        <strain evidence="2 3">B</strain>
    </source>
</reference>
<evidence type="ECO:0000313" key="2">
    <source>
        <dbReference type="EMBL" id="EMD32188.1"/>
    </source>
</evidence>
<dbReference type="HOGENOM" id="CLU_537462_0_0_1"/>
<feature type="compositionally biased region" description="Acidic residues" evidence="1">
    <location>
        <begin position="468"/>
        <end position="477"/>
    </location>
</feature>
<feature type="region of interest" description="Disordered" evidence="1">
    <location>
        <begin position="456"/>
        <end position="507"/>
    </location>
</feature>
<evidence type="ECO:0000256" key="1">
    <source>
        <dbReference type="SAM" id="MobiDB-lite"/>
    </source>
</evidence>
<sequence>MDFNAARRQLPRPISLHLIPLEMDYLMSTVTDDFSFESNDLDNISSLIDPSYGGDSQSRSSINALALDGLDLFKPELSLGQVASLFLSDAAEQVPDFDPAPRYYLAQDPVVRDALQRCDHRHHDASTSGSTFLSSDDDPGDTDSSFSLSPLSTTCTSPSMSIISTPDSSNSRIDIEVESKSDPSLSPLQLASNSPPSYPIAVCPALIFPPQPVEWNETDVDDEACVQVEAGSVSDYDASSEIAEAPTPSMRQTEAPGLPVSSVQESCSPSVAIEASKRPAADTITKIKTTRDVSSRPGGGSDPDIAPRLRPRRACTRNARYHSFMPLVDCDHSSFSSASPLSHEHDVNFIKARSVGRKAKRGIDDDGDEYVDEHSADEADGEYADELPQPKRRKTAFSGSRISRRRKSSGGKSAKPRCEKCRLTFTRMFDLKRHQQHTKCGGAKYVGKLSCPYCPEADSDAQSGSAPEDIDAEEDDADKNKLSRIDSLNRHIRSKHEGMPLLPSGKK</sequence>
<dbReference type="AlphaFoldDB" id="M2Q5T7"/>
<dbReference type="STRING" id="914234.M2Q5T7"/>
<dbReference type="Proteomes" id="UP000016930">
    <property type="component" value="Unassembled WGS sequence"/>
</dbReference>
<dbReference type="EMBL" id="KB445812">
    <property type="protein sequence ID" value="EMD32188.1"/>
    <property type="molecule type" value="Genomic_DNA"/>
</dbReference>
<evidence type="ECO:0000313" key="3">
    <source>
        <dbReference type="Proteomes" id="UP000016930"/>
    </source>
</evidence>
<feature type="compositionally biased region" description="Basic and acidic residues" evidence="1">
    <location>
        <begin position="478"/>
        <end position="489"/>
    </location>
</feature>
<gene>
    <name evidence="2" type="ORF">CERSUDRAFT_118820</name>
</gene>
<feature type="compositionally biased region" description="Low complexity" evidence="1">
    <location>
        <begin position="142"/>
        <end position="161"/>
    </location>
</feature>
<organism evidence="2 3">
    <name type="scientific">Ceriporiopsis subvermispora (strain B)</name>
    <name type="common">White-rot fungus</name>
    <name type="synonym">Gelatoporia subvermispora</name>
    <dbReference type="NCBI Taxonomy" id="914234"/>
    <lineage>
        <taxon>Eukaryota</taxon>
        <taxon>Fungi</taxon>
        <taxon>Dikarya</taxon>
        <taxon>Basidiomycota</taxon>
        <taxon>Agaricomycotina</taxon>
        <taxon>Agaricomycetes</taxon>
        <taxon>Polyporales</taxon>
        <taxon>Gelatoporiaceae</taxon>
        <taxon>Gelatoporia</taxon>
    </lineage>
</organism>